<evidence type="ECO:0000256" key="3">
    <source>
        <dbReference type="ARBA" id="ARBA00022692"/>
    </source>
</evidence>
<feature type="transmembrane region" description="Helical" evidence="6">
    <location>
        <begin position="62"/>
        <end position="83"/>
    </location>
</feature>
<dbReference type="Gene3D" id="1.20.1740.10">
    <property type="entry name" value="Amino acid/polyamine transporter I"/>
    <property type="match status" value="1"/>
</dbReference>
<comment type="subcellular location">
    <subcellularLocation>
        <location evidence="1">Cell membrane</location>
        <topology evidence="1">Multi-pass membrane protein</topology>
    </subcellularLocation>
</comment>
<feature type="transmembrane region" description="Helical" evidence="6">
    <location>
        <begin position="299"/>
        <end position="319"/>
    </location>
</feature>
<dbReference type="OrthoDB" id="9762947at2"/>
<dbReference type="AlphaFoldDB" id="H0QYY5"/>
<keyword evidence="8" id="KW-1185">Reference proteome</keyword>
<comment type="caution">
    <text evidence="7">The sequence shown here is derived from an EMBL/GenBank/DDBJ whole genome shotgun (WGS) entry which is preliminary data.</text>
</comment>
<feature type="transmembrane region" description="Helical" evidence="6">
    <location>
        <begin position="431"/>
        <end position="449"/>
    </location>
</feature>
<dbReference type="RefSeq" id="WP_007317373.1">
    <property type="nucleotide sequence ID" value="NZ_BAEH01000045.1"/>
</dbReference>
<evidence type="ECO:0000256" key="6">
    <source>
        <dbReference type="SAM" id="Phobius"/>
    </source>
</evidence>
<dbReference type="PIRSF" id="PIRSF006060">
    <property type="entry name" value="AA_transporter"/>
    <property type="match status" value="1"/>
</dbReference>
<dbReference type="NCBIfam" id="TIGR00908">
    <property type="entry name" value="2A0305"/>
    <property type="match status" value="1"/>
</dbReference>
<reference evidence="7 8" key="1">
    <citation type="submission" date="2011-12" db="EMBL/GenBank/DDBJ databases">
        <title>Whole genome shotgun sequence of Gordonia effusa NBRC 100432.</title>
        <authorList>
            <person name="Yoshida I."/>
            <person name="Takarada H."/>
            <person name="Hosoyama A."/>
            <person name="Tsuchikane K."/>
            <person name="Katsumata H."/>
            <person name="Yamazaki S."/>
            <person name="Fujita N."/>
        </authorList>
    </citation>
    <scope>NUCLEOTIDE SEQUENCE [LARGE SCALE GENOMIC DNA]</scope>
    <source>
        <strain evidence="7 8">NBRC 100432</strain>
    </source>
</reference>
<evidence type="ECO:0000313" key="7">
    <source>
        <dbReference type="EMBL" id="GAB18036.1"/>
    </source>
</evidence>
<evidence type="ECO:0000256" key="1">
    <source>
        <dbReference type="ARBA" id="ARBA00004651"/>
    </source>
</evidence>
<dbReference type="EMBL" id="BAEH01000045">
    <property type="protein sequence ID" value="GAB18036.1"/>
    <property type="molecule type" value="Genomic_DNA"/>
</dbReference>
<dbReference type="InterPro" id="IPR002293">
    <property type="entry name" value="AA/rel_permease1"/>
</dbReference>
<dbReference type="PANTHER" id="PTHR42770">
    <property type="entry name" value="AMINO ACID TRANSPORTER-RELATED"/>
    <property type="match status" value="1"/>
</dbReference>
<feature type="transmembrane region" description="Helical" evidence="6">
    <location>
        <begin position="31"/>
        <end position="50"/>
    </location>
</feature>
<proteinExistence type="predicted"/>
<dbReference type="InterPro" id="IPR050367">
    <property type="entry name" value="APC_superfamily"/>
</dbReference>
<organism evidence="7 8">
    <name type="scientific">Gordonia effusa NBRC 100432</name>
    <dbReference type="NCBI Taxonomy" id="1077974"/>
    <lineage>
        <taxon>Bacteria</taxon>
        <taxon>Bacillati</taxon>
        <taxon>Actinomycetota</taxon>
        <taxon>Actinomycetes</taxon>
        <taxon>Mycobacteriales</taxon>
        <taxon>Gordoniaceae</taxon>
        <taxon>Gordonia</taxon>
    </lineage>
</organism>
<keyword evidence="3 6" id="KW-0812">Transmembrane</keyword>
<dbReference type="Proteomes" id="UP000035034">
    <property type="component" value="Unassembled WGS sequence"/>
</dbReference>
<keyword evidence="2" id="KW-1003">Cell membrane</keyword>
<dbReference type="GO" id="GO:0005886">
    <property type="term" value="C:plasma membrane"/>
    <property type="evidence" value="ECO:0007669"/>
    <property type="project" value="UniProtKB-SubCell"/>
</dbReference>
<protein>
    <submittedName>
        <fullName evidence="7">Putative ethanolamine permease</fullName>
    </submittedName>
</protein>
<dbReference type="GO" id="GO:0022857">
    <property type="term" value="F:transmembrane transporter activity"/>
    <property type="evidence" value="ECO:0007669"/>
    <property type="project" value="InterPro"/>
</dbReference>
<evidence type="ECO:0000313" key="8">
    <source>
        <dbReference type="Proteomes" id="UP000035034"/>
    </source>
</evidence>
<keyword evidence="5 6" id="KW-0472">Membrane</keyword>
<feature type="transmembrane region" description="Helical" evidence="6">
    <location>
        <begin position="344"/>
        <end position="362"/>
    </location>
</feature>
<evidence type="ECO:0000256" key="5">
    <source>
        <dbReference type="ARBA" id="ARBA00023136"/>
    </source>
</evidence>
<accession>H0QYY5</accession>
<dbReference type="InterPro" id="IPR004757">
    <property type="entry name" value="EtNH_permease"/>
</dbReference>
<sequence length="474" mass="49676">MTEIHRGGIDETVESDDYLAKRTLRSGSAGWVLLAGLGVSYVISGDYAGWNNGLTEGGFGGLGIAAIIIAGMYLAMVLGMAELSSALPAAGGGYTFARRALGPWGGFATGTAILIEYAIAPAAIATFIGGYVESLNLFGITDGWWVYLAVYAIFIGIHLTGAGEALKAMFVITAIALVGLVIFAIAAIGHFDWSNLTNIAPTDAVGAGDWLPHGYLGIWAAIPFAIWFFLAIEGVPLAAEEAREPEKNVPRGIIIAMMMLIVTGAAVFWLATGALGANETSTAADPLVQALGDSGVAKVVNYIGLAGLVASFFSIMYAYSRQTFALSRAGYLPKGLSVTNSRKAPTLALIVPGVVGFILSLTGEGAMLLNMAVFGAALSYVLMMISHIVLRVREPSMPRPYRTPGGIVTTGFALLIAAVAVIATFLVSPTAALWTLGAFVVFMLYFALYSRHHLVANSPDEEFAALAEAEKELE</sequence>
<feature type="transmembrane region" description="Helical" evidence="6">
    <location>
        <begin position="404"/>
        <end position="425"/>
    </location>
</feature>
<gene>
    <name evidence="7" type="ORF">GOEFS_045_00260</name>
</gene>
<feature type="transmembrane region" description="Helical" evidence="6">
    <location>
        <begin position="144"/>
        <end position="161"/>
    </location>
</feature>
<feature type="transmembrane region" description="Helical" evidence="6">
    <location>
        <begin position="253"/>
        <end position="271"/>
    </location>
</feature>
<name>H0QYY5_9ACTN</name>
<dbReference type="PANTHER" id="PTHR42770:SF7">
    <property type="entry name" value="MEMBRANE PROTEIN"/>
    <property type="match status" value="1"/>
</dbReference>
<dbReference type="eggNOG" id="COG0833">
    <property type="taxonomic scope" value="Bacteria"/>
</dbReference>
<dbReference type="STRING" id="1077974.GOEFS_045_00260"/>
<keyword evidence="4 6" id="KW-1133">Transmembrane helix</keyword>
<feature type="transmembrane region" description="Helical" evidence="6">
    <location>
        <begin position="368"/>
        <end position="392"/>
    </location>
</feature>
<feature type="transmembrane region" description="Helical" evidence="6">
    <location>
        <begin position="210"/>
        <end position="232"/>
    </location>
</feature>
<feature type="transmembrane region" description="Helical" evidence="6">
    <location>
        <begin position="104"/>
        <end position="132"/>
    </location>
</feature>
<dbReference type="Pfam" id="PF13520">
    <property type="entry name" value="AA_permease_2"/>
    <property type="match status" value="1"/>
</dbReference>
<feature type="transmembrane region" description="Helical" evidence="6">
    <location>
        <begin position="168"/>
        <end position="190"/>
    </location>
</feature>
<evidence type="ECO:0000256" key="4">
    <source>
        <dbReference type="ARBA" id="ARBA00022989"/>
    </source>
</evidence>
<evidence type="ECO:0000256" key="2">
    <source>
        <dbReference type="ARBA" id="ARBA00022475"/>
    </source>
</evidence>